<dbReference type="PANTHER" id="PTHR45228">
    <property type="entry name" value="CYCLIC DI-GMP PHOSPHODIESTERASE TM_0186-RELATED"/>
    <property type="match status" value="1"/>
</dbReference>
<evidence type="ECO:0000256" key="2">
    <source>
        <dbReference type="ARBA" id="ARBA00022679"/>
    </source>
</evidence>
<keyword evidence="3" id="KW-0418">Kinase</keyword>
<keyword evidence="2" id="KW-0808">Transferase</keyword>
<evidence type="ECO:0000313" key="10">
    <source>
        <dbReference type="EMBL" id="ADI22141.1"/>
    </source>
</evidence>
<dbReference type="GO" id="GO:0016301">
    <property type="term" value="F:kinase activity"/>
    <property type="evidence" value="ECO:0007669"/>
    <property type="project" value="UniProtKB-KW"/>
</dbReference>
<dbReference type="SMART" id="SM00448">
    <property type="entry name" value="REC"/>
    <property type="match status" value="1"/>
</dbReference>
<keyword evidence="1 7" id="KW-0597">Phosphoprotein</keyword>
<accession>E7C3W7</accession>
<dbReference type="GO" id="GO:0000160">
    <property type="term" value="P:phosphorelay signal transduction system"/>
    <property type="evidence" value="ECO:0007669"/>
    <property type="project" value="UniProtKB-KW"/>
</dbReference>
<dbReference type="SUPFAM" id="SSF52172">
    <property type="entry name" value="CheY-like"/>
    <property type="match status" value="1"/>
</dbReference>
<dbReference type="Pfam" id="PF01590">
    <property type="entry name" value="GAF"/>
    <property type="match status" value="1"/>
</dbReference>
<evidence type="ECO:0000256" key="4">
    <source>
        <dbReference type="ARBA" id="ARBA00023012"/>
    </source>
</evidence>
<evidence type="ECO:0000256" key="6">
    <source>
        <dbReference type="ARBA" id="ARBA00023163"/>
    </source>
</evidence>
<organism evidence="10">
    <name type="scientific">uncultured myxobacterium HF0200_19H16</name>
    <dbReference type="NCBI Taxonomy" id="723559"/>
    <lineage>
        <taxon>Bacteria</taxon>
        <taxon>Pseudomonadati</taxon>
        <taxon>Myxococcota</taxon>
        <taxon>Myxococcia</taxon>
        <taxon>Myxococcales</taxon>
        <taxon>environmental samples</taxon>
    </lineage>
</organism>
<feature type="domain" description="HD-GYP" evidence="9">
    <location>
        <begin position="297"/>
        <end position="492"/>
    </location>
</feature>
<dbReference type="InterPro" id="IPR052020">
    <property type="entry name" value="Cyclic_di-GMP/3'3'-cGAMP_PDE"/>
</dbReference>
<dbReference type="InterPro" id="IPR001789">
    <property type="entry name" value="Sig_transdc_resp-reg_receiver"/>
</dbReference>
<dbReference type="CDD" id="cd00077">
    <property type="entry name" value="HDc"/>
    <property type="match status" value="1"/>
</dbReference>
<dbReference type="AlphaFoldDB" id="E7C3W7"/>
<reference evidence="10" key="1">
    <citation type="submission" date="2010-01" db="EMBL/GenBank/DDBJ databases">
        <title>Genome fragments of uncultured bacteria from the North Pacific subtropical Gyre.</title>
        <authorList>
            <person name="Pham V.D."/>
            <person name="Delong E.F."/>
        </authorList>
    </citation>
    <scope>NUCLEOTIDE SEQUENCE</scope>
</reference>
<dbReference type="InterPro" id="IPR037522">
    <property type="entry name" value="HD_GYP_dom"/>
</dbReference>
<evidence type="ECO:0000259" key="9">
    <source>
        <dbReference type="PROSITE" id="PS51832"/>
    </source>
</evidence>
<feature type="modified residue" description="4-aspartylphosphate" evidence="7">
    <location>
        <position position="62"/>
    </location>
</feature>
<dbReference type="SMART" id="SM00471">
    <property type="entry name" value="HDc"/>
    <property type="match status" value="1"/>
</dbReference>
<dbReference type="Gene3D" id="3.40.50.2300">
    <property type="match status" value="1"/>
</dbReference>
<dbReference type="SUPFAM" id="SSF109604">
    <property type="entry name" value="HD-domain/PDEase-like"/>
    <property type="match status" value="1"/>
</dbReference>
<dbReference type="InterPro" id="IPR011006">
    <property type="entry name" value="CheY-like_superfamily"/>
</dbReference>
<evidence type="ECO:0000259" key="8">
    <source>
        <dbReference type="PROSITE" id="PS50110"/>
    </source>
</evidence>
<sequence>MEDESLFEDEVPRVLVVDDEEAVLDIVNEFLVLEGYYVKPVGSARAALDQLKTEPFDVILTDLKMPDMDGIELIQRIRDWNPDPVLVMMTGFGTVETAIEAMKLGAFDYILKPFKPDDVVAVLKRALEKRRLRRENLSLRETLNFYELSEILSSDRGLDEQLKLLVEMVHSNFGAHHVSIDVQDPEQPNNFINRVKLGPHPLEFKHEALIQEFLNERNVLLHGQDAEKFIYNPGLVDGRVQSFMATPLRLRGATFGLITASSLDPGVQFSEGQRKGMAIFGGRAANAIQTARMYNNLEDTFTQTMEGFARALEAKDAYTHGHSDRVAMYSKLIAQAMGLPPVEVDRIQHGGLMHDIGKIGIRGDELNKPQKLTPAEYRMFKSHPVKGRRIIEPINFLRHLIPCVYHHHEAWDGNGYPGGLDGEAIPLEARILAVADTYDAMTSNRPYRKALPHMIAIIELKRCANRQFDPTVVTAFCEAIEDFRKARVAQGLPVPH</sequence>
<name>E7C3W7_9BACT</name>
<evidence type="ECO:0000256" key="3">
    <source>
        <dbReference type="ARBA" id="ARBA00022777"/>
    </source>
</evidence>
<dbReference type="Gene3D" id="1.10.3210.10">
    <property type="entry name" value="Hypothetical protein af1432"/>
    <property type="match status" value="1"/>
</dbReference>
<protein>
    <submittedName>
        <fullName evidence="10">HD-GYP domain</fullName>
    </submittedName>
</protein>
<dbReference type="Pfam" id="PF13487">
    <property type="entry name" value="HD_5"/>
    <property type="match status" value="1"/>
</dbReference>
<dbReference type="FunFam" id="3.40.50.2300:FF:000018">
    <property type="entry name" value="DNA-binding transcriptional regulator NtrC"/>
    <property type="match status" value="1"/>
</dbReference>
<dbReference type="Pfam" id="PF00072">
    <property type="entry name" value="Response_reg"/>
    <property type="match status" value="1"/>
</dbReference>
<dbReference type="PANTHER" id="PTHR45228:SF1">
    <property type="entry name" value="CYCLIC DI-GMP PHOSPHODIESTERASE TM_0186"/>
    <property type="match status" value="1"/>
</dbReference>
<evidence type="ECO:0000256" key="7">
    <source>
        <dbReference type="PROSITE-ProRule" id="PRU00169"/>
    </source>
</evidence>
<dbReference type="InterPro" id="IPR003018">
    <property type="entry name" value="GAF"/>
</dbReference>
<dbReference type="PROSITE" id="PS50110">
    <property type="entry name" value="RESPONSE_REGULATORY"/>
    <property type="match status" value="1"/>
</dbReference>
<proteinExistence type="predicted"/>
<dbReference type="InterPro" id="IPR029016">
    <property type="entry name" value="GAF-like_dom_sf"/>
</dbReference>
<dbReference type="PROSITE" id="PS51832">
    <property type="entry name" value="HD_GYP"/>
    <property type="match status" value="1"/>
</dbReference>
<evidence type="ECO:0000256" key="5">
    <source>
        <dbReference type="ARBA" id="ARBA00023015"/>
    </source>
</evidence>
<keyword evidence="4" id="KW-0902">Two-component regulatory system</keyword>
<dbReference type="SUPFAM" id="SSF55781">
    <property type="entry name" value="GAF domain-like"/>
    <property type="match status" value="1"/>
</dbReference>
<feature type="domain" description="Response regulatory" evidence="8">
    <location>
        <begin position="13"/>
        <end position="127"/>
    </location>
</feature>
<evidence type="ECO:0000256" key="1">
    <source>
        <dbReference type="ARBA" id="ARBA00022553"/>
    </source>
</evidence>
<dbReference type="InterPro" id="IPR003607">
    <property type="entry name" value="HD/PDEase_dom"/>
</dbReference>
<keyword evidence="6" id="KW-0804">Transcription</keyword>
<keyword evidence="5" id="KW-0805">Transcription regulation</keyword>
<dbReference type="Gene3D" id="3.30.450.40">
    <property type="match status" value="1"/>
</dbReference>
<dbReference type="EMBL" id="GU567976">
    <property type="protein sequence ID" value="ADI22141.1"/>
    <property type="molecule type" value="Genomic_DNA"/>
</dbReference>